<dbReference type="GO" id="GO:0030877">
    <property type="term" value="C:beta-catenin destruction complex"/>
    <property type="evidence" value="ECO:0007669"/>
    <property type="project" value="TreeGrafter"/>
</dbReference>
<feature type="domain" description="Adenomatous polyposis coli protein basic" evidence="2">
    <location>
        <begin position="288"/>
        <end position="547"/>
    </location>
</feature>
<evidence type="ECO:0000259" key="2">
    <source>
        <dbReference type="Pfam" id="PF05956"/>
    </source>
</evidence>
<feature type="region of interest" description="Disordered" evidence="1">
    <location>
        <begin position="204"/>
        <end position="430"/>
    </location>
</feature>
<dbReference type="GO" id="GO:0016055">
    <property type="term" value="P:Wnt signaling pathway"/>
    <property type="evidence" value="ECO:0007669"/>
    <property type="project" value="InterPro"/>
</dbReference>
<dbReference type="GO" id="GO:0016477">
    <property type="term" value="P:cell migration"/>
    <property type="evidence" value="ECO:0007669"/>
    <property type="project" value="TreeGrafter"/>
</dbReference>
<feature type="compositionally biased region" description="Polar residues" evidence="1">
    <location>
        <begin position="572"/>
        <end position="582"/>
    </location>
</feature>
<name>A0A9Q1ENC4_SYNKA</name>
<dbReference type="Pfam" id="PF05924">
    <property type="entry name" value="SAMP"/>
    <property type="match status" value="1"/>
</dbReference>
<comment type="caution">
    <text evidence="3">The sequence shown here is derived from an EMBL/GenBank/DDBJ whole genome shotgun (WGS) entry which is preliminary data.</text>
</comment>
<dbReference type="PANTHER" id="PTHR12607:SF3">
    <property type="entry name" value="ADENOMATOUS POLYPOSIS COLI PROTEIN 2"/>
    <property type="match status" value="1"/>
</dbReference>
<proteinExistence type="predicted"/>
<evidence type="ECO:0000313" key="4">
    <source>
        <dbReference type="Proteomes" id="UP001152622"/>
    </source>
</evidence>
<feature type="region of interest" description="Disordered" evidence="1">
    <location>
        <begin position="493"/>
        <end position="521"/>
    </location>
</feature>
<dbReference type="Pfam" id="PF05956">
    <property type="entry name" value="APC_basic"/>
    <property type="match status" value="1"/>
</dbReference>
<dbReference type="GO" id="GO:0008017">
    <property type="term" value="F:microtubule binding"/>
    <property type="evidence" value="ECO:0007669"/>
    <property type="project" value="InterPro"/>
</dbReference>
<dbReference type="Proteomes" id="UP001152622">
    <property type="component" value="Chromosome 14"/>
</dbReference>
<protein>
    <recommendedName>
        <fullName evidence="2">Adenomatous polyposis coli protein basic domain-containing protein</fullName>
    </recommendedName>
</protein>
<evidence type="ECO:0000256" key="1">
    <source>
        <dbReference type="SAM" id="MobiDB-lite"/>
    </source>
</evidence>
<dbReference type="GO" id="GO:0001708">
    <property type="term" value="P:cell fate specification"/>
    <property type="evidence" value="ECO:0007669"/>
    <property type="project" value="TreeGrafter"/>
</dbReference>
<dbReference type="GO" id="GO:0007026">
    <property type="term" value="P:negative regulation of microtubule depolymerization"/>
    <property type="evidence" value="ECO:0007669"/>
    <property type="project" value="TreeGrafter"/>
</dbReference>
<dbReference type="GO" id="GO:0007389">
    <property type="term" value="P:pattern specification process"/>
    <property type="evidence" value="ECO:0007669"/>
    <property type="project" value="TreeGrafter"/>
</dbReference>
<feature type="region of interest" description="Disordered" evidence="1">
    <location>
        <begin position="542"/>
        <end position="582"/>
    </location>
</feature>
<dbReference type="GO" id="GO:0090090">
    <property type="term" value="P:negative regulation of canonical Wnt signaling pathway"/>
    <property type="evidence" value="ECO:0007669"/>
    <property type="project" value="TreeGrafter"/>
</dbReference>
<dbReference type="GO" id="GO:0045295">
    <property type="term" value="F:gamma-catenin binding"/>
    <property type="evidence" value="ECO:0007669"/>
    <property type="project" value="TreeGrafter"/>
</dbReference>
<feature type="compositionally biased region" description="Low complexity" evidence="1">
    <location>
        <begin position="338"/>
        <end position="351"/>
    </location>
</feature>
<dbReference type="PANTHER" id="PTHR12607">
    <property type="entry name" value="ADENOMATOUS POLYPOSIS COLI PROTEIN FAMILY"/>
    <property type="match status" value="1"/>
</dbReference>
<organism evidence="3 4">
    <name type="scientific">Synaphobranchus kaupii</name>
    <name type="common">Kaup's arrowtooth eel</name>
    <dbReference type="NCBI Taxonomy" id="118154"/>
    <lineage>
        <taxon>Eukaryota</taxon>
        <taxon>Metazoa</taxon>
        <taxon>Chordata</taxon>
        <taxon>Craniata</taxon>
        <taxon>Vertebrata</taxon>
        <taxon>Euteleostomi</taxon>
        <taxon>Actinopterygii</taxon>
        <taxon>Neopterygii</taxon>
        <taxon>Teleostei</taxon>
        <taxon>Anguilliformes</taxon>
        <taxon>Synaphobranchidae</taxon>
        <taxon>Synaphobranchus</taxon>
    </lineage>
</organism>
<sequence>MIYFTVERPTENFSCASSLSALPLHEHYIQKDVELKLTPLLHQRGGGNSNNLGAGAWDEQGGERPSVLDMERYSEGNSDDDIEILKECISSAMPSRFKTRTSLLANLPRPVFGAQNHSDSPMNISSTTSLSDETLRYAAKEPGVDPDVKRIEELRAFSRFHRPARTVGQPPVVSDQMNRTFRRSSLRSLSITSLEEGYGKTWVRNRHHATPGHTREAARLPSGHSRGSGWRPLAKKKTEKRQRAKTEREAAQNAFGSWDSDRDPGSEGDTASDSDLNSVEWRAIQEEAAPTKALSAKNPSLAQHRSKSLHRLAQPSEEQPEFFLPKRSSTPPARIPKSSSSGSTSSQSSTTLKRPQRKSSSPWPVEKPAQKSGGVKAAVSSPCRSRKEAISPPSTKRSATPRPPEPKKTHKSPVRIPFMQTLPKPPSRTISPLVTSEPSGNVGQQRSPAVRVAGKLHLLAAALNPPLRSGRAPTYNSDRSGFLRQLTFIKESPPRVSRREAMGAGGSRSVPTSQYASPRRTRPVAPAVFLCSSRCQELKATVQKQQPQVQGRGLNPVQGAGLGAEAEAVGTKPNTFEGQLWQ</sequence>
<accession>A0A9Q1ENC4</accession>
<dbReference type="GO" id="GO:0016342">
    <property type="term" value="C:catenin complex"/>
    <property type="evidence" value="ECO:0007669"/>
    <property type="project" value="TreeGrafter"/>
</dbReference>
<dbReference type="InterPro" id="IPR009234">
    <property type="entry name" value="APC_basic_dom"/>
</dbReference>
<reference evidence="3" key="1">
    <citation type="journal article" date="2023" name="Science">
        <title>Genome structures resolve the early diversification of teleost fishes.</title>
        <authorList>
            <person name="Parey E."/>
            <person name="Louis A."/>
            <person name="Montfort J."/>
            <person name="Bouchez O."/>
            <person name="Roques C."/>
            <person name="Iampietro C."/>
            <person name="Lluch J."/>
            <person name="Castinel A."/>
            <person name="Donnadieu C."/>
            <person name="Desvignes T."/>
            <person name="Floi Bucao C."/>
            <person name="Jouanno E."/>
            <person name="Wen M."/>
            <person name="Mejri S."/>
            <person name="Dirks R."/>
            <person name="Jansen H."/>
            <person name="Henkel C."/>
            <person name="Chen W.J."/>
            <person name="Zahm M."/>
            <person name="Cabau C."/>
            <person name="Klopp C."/>
            <person name="Thompson A.W."/>
            <person name="Robinson-Rechavi M."/>
            <person name="Braasch I."/>
            <person name="Lecointre G."/>
            <person name="Bobe J."/>
            <person name="Postlethwait J.H."/>
            <person name="Berthelot C."/>
            <person name="Roest Crollius H."/>
            <person name="Guiguen Y."/>
        </authorList>
    </citation>
    <scope>NUCLEOTIDE SEQUENCE</scope>
    <source>
        <strain evidence="3">WJC10195</strain>
    </source>
</reference>
<dbReference type="AlphaFoldDB" id="A0A9Q1ENC4"/>
<gene>
    <name evidence="3" type="ORF">SKAU_G00319330</name>
</gene>
<dbReference type="InterPro" id="IPR009224">
    <property type="entry name" value="SAMP"/>
</dbReference>
<feature type="compositionally biased region" description="Basic residues" evidence="1">
    <location>
        <begin position="233"/>
        <end position="243"/>
    </location>
</feature>
<keyword evidence="4" id="KW-1185">Reference proteome</keyword>
<evidence type="ECO:0000313" key="3">
    <source>
        <dbReference type="EMBL" id="KAJ8342005.1"/>
    </source>
</evidence>
<dbReference type="InterPro" id="IPR026818">
    <property type="entry name" value="Apc_fam"/>
</dbReference>
<dbReference type="EMBL" id="JAINUF010000014">
    <property type="protein sequence ID" value="KAJ8342005.1"/>
    <property type="molecule type" value="Genomic_DNA"/>
</dbReference>
<dbReference type="GO" id="GO:0005881">
    <property type="term" value="C:cytoplasmic microtubule"/>
    <property type="evidence" value="ECO:0007669"/>
    <property type="project" value="TreeGrafter"/>
</dbReference>
<dbReference type="GO" id="GO:0008013">
    <property type="term" value="F:beta-catenin binding"/>
    <property type="evidence" value="ECO:0007669"/>
    <property type="project" value="InterPro"/>
</dbReference>
<dbReference type="GO" id="GO:0007399">
    <property type="term" value="P:nervous system development"/>
    <property type="evidence" value="ECO:0007669"/>
    <property type="project" value="TreeGrafter"/>
</dbReference>
<dbReference type="OrthoDB" id="8962709at2759"/>